<keyword evidence="3 9" id="KW-0547">Nucleotide-binding</keyword>
<dbReference type="Pfam" id="PF00579">
    <property type="entry name" value="tRNA-synt_1b"/>
    <property type="match status" value="2"/>
</dbReference>
<dbReference type="GO" id="GO:0005524">
    <property type="term" value="F:ATP binding"/>
    <property type="evidence" value="ECO:0007669"/>
    <property type="project" value="UniProtKB-KW"/>
</dbReference>
<dbReference type="SUPFAM" id="SSF55174">
    <property type="entry name" value="Alpha-L RNA-binding motif"/>
    <property type="match status" value="1"/>
</dbReference>
<dbReference type="FunFam" id="1.10.240.10:FF:000006">
    <property type="entry name" value="Tyrosine--tRNA ligase"/>
    <property type="match status" value="1"/>
</dbReference>
<dbReference type="InterPro" id="IPR002305">
    <property type="entry name" value="aa-tRNA-synth_Ic"/>
</dbReference>
<evidence type="ECO:0000256" key="6">
    <source>
        <dbReference type="ARBA" id="ARBA00023146"/>
    </source>
</evidence>
<evidence type="ECO:0000256" key="1">
    <source>
        <dbReference type="ARBA" id="ARBA00013160"/>
    </source>
</evidence>
<name>A0A0G0EA24_9BACT</name>
<dbReference type="Gene3D" id="1.10.240.10">
    <property type="entry name" value="Tyrosyl-Transfer RNA Synthetase"/>
    <property type="match status" value="1"/>
</dbReference>
<comment type="similarity">
    <text evidence="9">Belongs to the class-I aminoacyl-tRNA synthetase family.</text>
</comment>
<reference evidence="10 11" key="1">
    <citation type="journal article" date="2015" name="Nature">
        <title>rRNA introns, odd ribosomes, and small enigmatic genomes across a large radiation of phyla.</title>
        <authorList>
            <person name="Brown C.T."/>
            <person name="Hug L.A."/>
            <person name="Thomas B.C."/>
            <person name="Sharon I."/>
            <person name="Castelle C.J."/>
            <person name="Singh A."/>
            <person name="Wilkins M.J."/>
            <person name="Williams K.H."/>
            <person name="Banfield J.F."/>
        </authorList>
    </citation>
    <scope>NUCLEOTIDE SEQUENCE [LARGE SCALE GENOMIC DNA]</scope>
</reference>
<dbReference type="InterPro" id="IPR002307">
    <property type="entry name" value="Tyr-tRNA-ligase"/>
</dbReference>
<dbReference type="PATRIC" id="fig|1618728.3.peg.384"/>
<proteinExistence type="inferred from homology"/>
<dbReference type="PANTHER" id="PTHR11766">
    <property type="entry name" value="TYROSYL-TRNA SYNTHETASE"/>
    <property type="match status" value="1"/>
</dbReference>
<dbReference type="NCBIfam" id="TIGR00234">
    <property type="entry name" value="tyrS"/>
    <property type="match status" value="1"/>
</dbReference>
<organism evidence="10 11">
    <name type="scientific">Candidatus Nomurabacteria bacterium GW2011_GWA1_36_15</name>
    <dbReference type="NCBI Taxonomy" id="1618728"/>
    <lineage>
        <taxon>Bacteria</taxon>
        <taxon>Candidatus Nomuraibacteriota</taxon>
    </lineage>
</organism>
<comment type="caution">
    <text evidence="10">The sequence shown here is derived from an EMBL/GenBank/DDBJ whole genome shotgun (WGS) entry which is preliminary data.</text>
</comment>
<dbReference type="GO" id="GO:0004831">
    <property type="term" value="F:tyrosine-tRNA ligase activity"/>
    <property type="evidence" value="ECO:0007669"/>
    <property type="project" value="UniProtKB-UniRule"/>
</dbReference>
<evidence type="ECO:0000256" key="9">
    <source>
        <dbReference type="RuleBase" id="RU363036"/>
    </source>
</evidence>
<comment type="catalytic activity">
    <reaction evidence="7">
        <text>tRNA(Tyr) + L-tyrosine + ATP = L-tyrosyl-tRNA(Tyr) + AMP + diphosphate + H(+)</text>
        <dbReference type="Rhea" id="RHEA:10220"/>
        <dbReference type="Rhea" id="RHEA-COMP:9706"/>
        <dbReference type="Rhea" id="RHEA-COMP:9707"/>
        <dbReference type="ChEBI" id="CHEBI:15378"/>
        <dbReference type="ChEBI" id="CHEBI:30616"/>
        <dbReference type="ChEBI" id="CHEBI:33019"/>
        <dbReference type="ChEBI" id="CHEBI:58315"/>
        <dbReference type="ChEBI" id="CHEBI:78442"/>
        <dbReference type="ChEBI" id="CHEBI:78536"/>
        <dbReference type="ChEBI" id="CHEBI:456215"/>
        <dbReference type="EC" id="6.1.1.1"/>
    </reaction>
</comment>
<gene>
    <name evidence="10" type="ORF">US05_C0010G0023</name>
</gene>
<dbReference type="AlphaFoldDB" id="A0A0G0EA24"/>
<evidence type="ECO:0000313" key="10">
    <source>
        <dbReference type="EMBL" id="KKP97951.1"/>
    </source>
</evidence>
<evidence type="ECO:0000256" key="7">
    <source>
        <dbReference type="ARBA" id="ARBA00048248"/>
    </source>
</evidence>
<accession>A0A0G0EA24</accession>
<dbReference type="GO" id="GO:0005829">
    <property type="term" value="C:cytosol"/>
    <property type="evidence" value="ECO:0007669"/>
    <property type="project" value="TreeGrafter"/>
</dbReference>
<dbReference type="Proteomes" id="UP000034606">
    <property type="component" value="Unassembled WGS sequence"/>
</dbReference>
<dbReference type="InterPro" id="IPR024088">
    <property type="entry name" value="Tyr-tRNA-ligase_bac-type"/>
</dbReference>
<keyword evidence="4 9" id="KW-0067">ATP-binding</keyword>
<evidence type="ECO:0000256" key="8">
    <source>
        <dbReference type="NCBIfam" id="TIGR00234"/>
    </source>
</evidence>
<dbReference type="SUPFAM" id="SSF52374">
    <property type="entry name" value="Nucleotidylyl transferase"/>
    <property type="match status" value="1"/>
</dbReference>
<keyword evidence="6 9" id="KW-0030">Aminoacyl-tRNA synthetase</keyword>
<sequence>MKVVSDRERIDELFTRGVGEFIDPGGIFRKKLETNPEKVIIKFGVDPTRPDLHLGHAVVLRKLRQLQDLGAKVIFLIGDITAQIGDPTGKNKIRPETNLEEIKKNMKTYLDQVDKILLKDPKVFSWTVNSDWLVSINDIVAPDKQIININIGNKIVATTPPLPGNHIINKAHHWEKTRMQKNNINSYTLINLLAILRKITFSQLIEREMFQERIKENMPIFMNEMLYPVIQGIDSNAISNIYGSCDLEVGGTDQHFNMLVGRDVMEMNQKIPQAVLSFKLLEGTDGKEKMSKSLDNYIGITDEPNDMYGKVMSIPDSSIGNYFELCTFTPTKEVEEVRKKLKDKSVNPKDMKMNLARQIVAIYHGEEKAQKAEKNFINTFQKGEIPEEIMELETKKGESLMNILVEVKILSSKGDFRRLIEEKAITDLETNKKITDADFIPKSGMKFKIGKKRFIKIK</sequence>
<dbReference type="PANTHER" id="PTHR11766:SF1">
    <property type="entry name" value="TYROSINE--TRNA LIGASE"/>
    <property type="match status" value="1"/>
</dbReference>
<evidence type="ECO:0000256" key="5">
    <source>
        <dbReference type="ARBA" id="ARBA00022917"/>
    </source>
</evidence>
<keyword evidence="2 9" id="KW-0436">Ligase</keyword>
<dbReference type="InterPro" id="IPR014729">
    <property type="entry name" value="Rossmann-like_a/b/a_fold"/>
</dbReference>
<dbReference type="GO" id="GO:0006437">
    <property type="term" value="P:tyrosyl-tRNA aminoacylation"/>
    <property type="evidence" value="ECO:0007669"/>
    <property type="project" value="UniProtKB-UniRule"/>
</dbReference>
<protein>
    <recommendedName>
        <fullName evidence="1 8">Tyrosine--tRNA ligase</fullName>
        <ecNumber evidence="1 8">6.1.1.1</ecNumber>
    </recommendedName>
</protein>
<dbReference type="Gene3D" id="3.40.50.620">
    <property type="entry name" value="HUPs"/>
    <property type="match status" value="1"/>
</dbReference>
<evidence type="ECO:0000313" key="11">
    <source>
        <dbReference type="Proteomes" id="UP000034606"/>
    </source>
</evidence>
<dbReference type="EMBL" id="LBRM01000010">
    <property type="protein sequence ID" value="KKP97951.1"/>
    <property type="molecule type" value="Genomic_DNA"/>
</dbReference>
<keyword evidence="5 9" id="KW-0648">Protein biosynthesis</keyword>
<evidence type="ECO:0000256" key="3">
    <source>
        <dbReference type="ARBA" id="ARBA00022741"/>
    </source>
</evidence>
<evidence type="ECO:0000256" key="4">
    <source>
        <dbReference type="ARBA" id="ARBA00022840"/>
    </source>
</evidence>
<evidence type="ECO:0000256" key="2">
    <source>
        <dbReference type="ARBA" id="ARBA00022598"/>
    </source>
</evidence>
<dbReference type="EC" id="6.1.1.1" evidence="1 8"/>